<evidence type="ECO:0000256" key="2">
    <source>
        <dbReference type="ARBA" id="ARBA00010289"/>
    </source>
</evidence>
<evidence type="ECO:0000313" key="8">
    <source>
        <dbReference type="EMBL" id="GAU28674.1"/>
    </source>
</evidence>
<dbReference type="GO" id="GO:0003712">
    <property type="term" value="F:transcription coregulator activity"/>
    <property type="evidence" value="ECO:0007669"/>
    <property type="project" value="InterPro"/>
</dbReference>
<keyword evidence="3" id="KW-0805">Transcription regulation</keyword>
<proteinExistence type="inferred from homology"/>
<dbReference type="InterPro" id="IPR019035">
    <property type="entry name" value="Mediator_Med12"/>
</dbReference>
<dbReference type="PANTHER" id="PTHR46567">
    <property type="entry name" value="MEDIATOR OF RNA POLYMERASE II TRANSCRIPTION SUBUNIT 12"/>
    <property type="match status" value="1"/>
</dbReference>
<keyword evidence="9" id="KW-1185">Reference proteome</keyword>
<feature type="non-terminal residue" evidence="8">
    <location>
        <position position="545"/>
    </location>
</feature>
<dbReference type="Pfam" id="PF09497">
    <property type="entry name" value="Med12"/>
    <property type="match status" value="1"/>
</dbReference>
<dbReference type="GO" id="GO:0006357">
    <property type="term" value="P:regulation of transcription by RNA polymerase II"/>
    <property type="evidence" value="ECO:0007669"/>
    <property type="project" value="InterPro"/>
</dbReference>
<evidence type="ECO:0000256" key="5">
    <source>
        <dbReference type="ARBA" id="ARBA00023242"/>
    </source>
</evidence>
<dbReference type="PANTHER" id="PTHR46567:SF2">
    <property type="entry name" value="RNA POLYMERASE II TRANSCRIPTION MEDIATORS PROTEIN"/>
    <property type="match status" value="1"/>
</dbReference>
<keyword evidence="4" id="KW-0804">Transcription</keyword>
<reference evidence="9" key="1">
    <citation type="journal article" date="2017" name="Front. Plant Sci.">
        <title>Climate Clever Clovers: New Paradigm to Reduce the Environmental Footprint of Ruminants by Breeding Low Methanogenic Forages Utilizing Haplotype Variation.</title>
        <authorList>
            <person name="Kaur P."/>
            <person name="Appels R."/>
            <person name="Bayer P.E."/>
            <person name="Keeble-Gagnere G."/>
            <person name="Wang J."/>
            <person name="Hirakawa H."/>
            <person name="Shirasawa K."/>
            <person name="Vercoe P."/>
            <person name="Stefanova K."/>
            <person name="Durmic Z."/>
            <person name="Nichols P."/>
            <person name="Revell C."/>
            <person name="Isobe S.N."/>
            <person name="Edwards D."/>
            <person name="Erskine W."/>
        </authorList>
    </citation>
    <scope>NUCLEOTIDE SEQUENCE [LARGE SCALE GENOMIC DNA]</scope>
    <source>
        <strain evidence="9">cv. Daliak</strain>
    </source>
</reference>
<evidence type="ECO:0000313" key="9">
    <source>
        <dbReference type="Proteomes" id="UP000242715"/>
    </source>
</evidence>
<dbReference type="AlphaFoldDB" id="A0A2Z6M864"/>
<feature type="region of interest" description="Disordered" evidence="6">
    <location>
        <begin position="1"/>
        <end position="43"/>
    </location>
</feature>
<dbReference type="OrthoDB" id="20828at2759"/>
<dbReference type="GO" id="GO:0016592">
    <property type="term" value="C:mediator complex"/>
    <property type="evidence" value="ECO:0007669"/>
    <property type="project" value="InterPro"/>
</dbReference>
<evidence type="ECO:0000256" key="4">
    <source>
        <dbReference type="ARBA" id="ARBA00023163"/>
    </source>
</evidence>
<dbReference type="SMART" id="SM01281">
    <property type="entry name" value="Med12"/>
    <property type="match status" value="1"/>
</dbReference>
<name>A0A2Z6M864_TRISU</name>
<sequence>MQRYHAGSCAVNNSTIGGPSARDIGRIDSSSLPTNFPASSRRQPPLNLYKLKCDKEPLNSRLGPPDFNPQTPNCPEETLTKEYLQSGYKDTVEGLEEAREILLTQIPHFNKTIVLNCKEAIRKRLRAINESRVQKRKAGQVYGVALSGSQLSKSGVFPEQRPCPEDFRKKWIEGLSQQHKRLRSLADLVPQYRRKSVLGVLIRNNVPLLRATWFVKVTYLNLVRPGSASVPSGTNDKTQLSCSELWTKDIIEYLQTLLDDFFSKSTSHSTLHNRDRSPQMPYNASLKHRTNQLLPVSDGEEPSLHFRWWYVVRLLQWHHAEGLLLPSVVIDWVLHQLQEKQLLEIWQLLLPIVYGFLEIVVLSQTYVRTLTGVALRIIRDPAPGGSDLVDNSRRAFTAAALIEMIRYLILAVPETFVALDCFPLPSSVVSHAINDENLTKAVSPGYPGNCVAKAAQALDNSLVLGDIHEAYRFLFEDLYDGSATDVWVAKVSPCLRNFRTAPPCDIKFTGKKDISQVHIAVRLLKMKLRNIQTFSRKKNGSTHHG</sequence>
<dbReference type="Proteomes" id="UP000242715">
    <property type="component" value="Unassembled WGS sequence"/>
</dbReference>
<evidence type="ECO:0000259" key="7">
    <source>
        <dbReference type="SMART" id="SM01281"/>
    </source>
</evidence>
<keyword evidence="5" id="KW-0539">Nucleus</keyword>
<evidence type="ECO:0000256" key="6">
    <source>
        <dbReference type="SAM" id="MobiDB-lite"/>
    </source>
</evidence>
<comment type="similarity">
    <text evidence="2">Belongs to the Mediator complex subunit 12 family.</text>
</comment>
<gene>
    <name evidence="8" type="ORF">TSUD_159560</name>
</gene>
<protein>
    <recommendedName>
        <fullName evidence="7">Mediator complex subunit Med12 domain-containing protein</fullName>
    </recommendedName>
</protein>
<organism evidence="8 9">
    <name type="scientific">Trifolium subterraneum</name>
    <name type="common">Subterranean clover</name>
    <dbReference type="NCBI Taxonomy" id="3900"/>
    <lineage>
        <taxon>Eukaryota</taxon>
        <taxon>Viridiplantae</taxon>
        <taxon>Streptophyta</taxon>
        <taxon>Embryophyta</taxon>
        <taxon>Tracheophyta</taxon>
        <taxon>Spermatophyta</taxon>
        <taxon>Magnoliopsida</taxon>
        <taxon>eudicotyledons</taxon>
        <taxon>Gunneridae</taxon>
        <taxon>Pentapetalae</taxon>
        <taxon>rosids</taxon>
        <taxon>fabids</taxon>
        <taxon>Fabales</taxon>
        <taxon>Fabaceae</taxon>
        <taxon>Papilionoideae</taxon>
        <taxon>50 kb inversion clade</taxon>
        <taxon>NPAAA clade</taxon>
        <taxon>Hologalegina</taxon>
        <taxon>IRL clade</taxon>
        <taxon>Trifolieae</taxon>
        <taxon>Trifolium</taxon>
    </lineage>
</organism>
<feature type="compositionally biased region" description="Polar residues" evidence="6">
    <location>
        <begin position="28"/>
        <end position="42"/>
    </location>
</feature>
<evidence type="ECO:0000256" key="1">
    <source>
        <dbReference type="ARBA" id="ARBA00004123"/>
    </source>
</evidence>
<evidence type="ECO:0000256" key="3">
    <source>
        <dbReference type="ARBA" id="ARBA00023015"/>
    </source>
</evidence>
<dbReference type="EMBL" id="DF973377">
    <property type="protein sequence ID" value="GAU28674.1"/>
    <property type="molecule type" value="Genomic_DNA"/>
</dbReference>
<accession>A0A2Z6M864</accession>
<feature type="domain" description="Mediator complex subunit Med12" evidence="7">
    <location>
        <begin position="155"/>
        <end position="216"/>
    </location>
</feature>
<comment type="subcellular location">
    <subcellularLocation>
        <location evidence="1">Nucleus</location>
    </subcellularLocation>
</comment>